<evidence type="ECO:0000256" key="2">
    <source>
        <dbReference type="ARBA" id="ARBA00022679"/>
    </source>
</evidence>
<proteinExistence type="inferred from homology"/>
<evidence type="ECO:0000256" key="4">
    <source>
        <dbReference type="ARBA" id="ARBA00038440"/>
    </source>
</evidence>
<feature type="domain" description="Formyl transferase N-terminal" evidence="7">
    <location>
        <begin position="24"/>
        <end position="199"/>
    </location>
</feature>
<dbReference type="GO" id="GO:0005829">
    <property type="term" value="C:cytosol"/>
    <property type="evidence" value="ECO:0007669"/>
    <property type="project" value="TreeGrafter"/>
</dbReference>
<dbReference type="PROSITE" id="PS00373">
    <property type="entry name" value="GART"/>
    <property type="match status" value="1"/>
</dbReference>
<comment type="catalytic activity">
    <reaction evidence="5 6">
        <text>N(1)-(5-phospho-beta-D-ribosyl)glycinamide + (6R)-10-formyltetrahydrofolate = N(2)-formyl-N(1)-(5-phospho-beta-D-ribosyl)glycinamide + (6S)-5,6,7,8-tetrahydrofolate + H(+)</text>
        <dbReference type="Rhea" id="RHEA:15053"/>
        <dbReference type="ChEBI" id="CHEBI:15378"/>
        <dbReference type="ChEBI" id="CHEBI:57453"/>
        <dbReference type="ChEBI" id="CHEBI:143788"/>
        <dbReference type="ChEBI" id="CHEBI:147286"/>
        <dbReference type="ChEBI" id="CHEBI:195366"/>
        <dbReference type="EC" id="2.1.2.2"/>
    </reaction>
</comment>
<dbReference type="EC" id="2.1.2.2" evidence="6"/>
<keyword evidence="9" id="KW-1185">Reference proteome</keyword>
<comment type="function">
    <text evidence="6">Catalyzes the transfer of a formyl group from 10-formyltetrahydrofolate to 5-phospho-ribosyl-glycinamide (GAR), producing 5-phospho-ribosyl-N-formylglycinamide (FGAR) and tetrahydrofolate.</text>
</comment>
<dbReference type="PATRIC" id="fig|1341683.3.peg.1710"/>
<comment type="similarity">
    <text evidence="4 6">Belongs to the GART family.</text>
</comment>
<dbReference type="HAMAP" id="MF_01930">
    <property type="entry name" value="PurN"/>
    <property type="match status" value="1"/>
</dbReference>
<dbReference type="GO" id="GO:0006189">
    <property type="term" value="P:'de novo' IMP biosynthetic process"/>
    <property type="evidence" value="ECO:0007669"/>
    <property type="project" value="UniProtKB-UniRule"/>
</dbReference>
<feature type="site" description="Raises pKa of active site His" evidence="6">
    <location>
        <position position="162"/>
    </location>
</feature>
<keyword evidence="3 6" id="KW-0658">Purine biosynthesis</keyword>
<dbReference type="CDD" id="cd08645">
    <property type="entry name" value="FMT_core_GART"/>
    <property type="match status" value="1"/>
</dbReference>
<feature type="binding site" evidence="6">
    <location>
        <position position="124"/>
    </location>
    <ligand>
        <name>(6R)-10-formyltetrahydrofolate</name>
        <dbReference type="ChEBI" id="CHEBI:195366"/>
    </ligand>
</feature>
<feature type="binding site" evidence="6">
    <location>
        <begin position="33"/>
        <end position="35"/>
    </location>
    <ligand>
        <name>N(1)-(5-phospho-beta-D-ribosyl)glycinamide</name>
        <dbReference type="ChEBI" id="CHEBI:143788"/>
    </ligand>
</feature>
<reference evidence="8 9" key="1">
    <citation type="submission" date="2013-10" db="EMBL/GenBank/DDBJ databases">
        <title>The Genome Sequence of Acinetobacter brisouii CIP 110357.</title>
        <authorList>
            <consortium name="The Broad Institute Genomics Platform"/>
            <consortium name="The Broad Institute Genome Sequencing Center for Infectious Disease"/>
            <person name="Cerqueira G."/>
            <person name="Feldgarden M."/>
            <person name="Courvalin P."/>
            <person name="Grillot-Courvalin C."/>
            <person name="Clermont D."/>
            <person name="Rocha E."/>
            <person name="Yoon E.-J."/>
            <person name="Nemec A."/>
            <person name="Young S.K."/>
            <person name="Zeng Q."/>
            <person name="Gargeya S."/>
            <person name="Fitzgerald M."/>
            <person name="Abouelleil A."/>
            <person name="Alvarado L."/>
            <person name="Berlin A.M."/>
            <person name="Chapman S.B."/>
            <person name="Gainer-Dewar J."/>
            <person name="Goldberg J."/>
            <person name="Gnerre S."/>
            <person name="Griggs A."/>
            <person name="Gujja S."/>
            <person name="Hansen M."/>
            <person name="Howarth C."/>
            <person name="Imamovic A."/>
            <person name="Ireland A."/>
            <person name="Larimer J."/>
            <person name="McCowan C."/>
            <person name="Murphy C."/>
            <person name="Pearson M."/>
            <person name="Poon T.W."/>
            <person name="Priest M."/>
            <person name="Roberts A."/>
            <person name="Saif S."/>
            <person name="Shea T."/>
            <person name="Sykes S."/>
            <person name="Wortman J."/>
            <person name="Nusbaum C."/>
            <person name="Birren B."/>
        </authorList>
    </citation>
    <scope>NUCLEOTIDE SEQUENCE [LARGE SCALE GENOMIC DNA]</scope>
    <source>
        <strain evidence="8 9">CIP 110357</strain>
    </source>
</reference>
<sequence>MLNLLKVQTKKFVCYLHKENRMIKIAVLVSGNGSNLQALIDANLSGEIVGVLSNRPDAYALQRAQQANIATQVIEHKNFPNREAFDAAMQQQLQAWDVDLVILAGFMRILTPKFVQAWEGKMLNIHPSLLPAYKGMHTHQRVLNTGDRWHGCTVHFVTDELDAGQALAQGVIAVTQHDDAERLAERVHVLEHVVYPQVVEWICSGQLQYVSAQQVEYQGTPLSGPIQFCKL</sequence>
<dbReference type="GO" id="GO:0004644">
    <property type="term" value="F:phosphoribosylglycinamide formyltransferase activity"/>
    <property type="evidence" value="ECO:0007669"/>
    <property type="project" value="UniProtKB-UniRule"/>
</dbReference>
<dbReference type="SUPFAM" id="SSF53328">
    <property type="entry name" value="Formyltransferase"/>
    <property type="match status" value="1"/>
</dbReference>
<dbReference type="InterPro" id="IPR004607">
    <property type="entry name" value="GART"/>
</dbReference>
<dbReference type="Gene3D" id="3.40.50.170">
    <property type="entry name" value="Formyl transferase, N-terminal domain"/>
    <property type="match status" value="1"/>
</dbReference>
<dbReference type="UniPathway" id="UPA00074">
    <property type="reaction ID" value="UER00126"/>
</dbReference>
<keyword evidence="2 6" id="KW-0808">Transferase</keyword>
<name>V2URF4_9GAMM</name>
<dbReference type="Pfam" id="PF00551">
    <property type="entry name" value="Formyl_trans_N"/>
    <property type="match status" value="1"/>
</dbReference>
<dbReference type="STRING" id="396323.VH98_02365"/>
<dbReference type="InterPro" id="IPR036477">
    <property type="entry name" value="Formyl_transf_N_sf"/>
</dbReference>
<dbReference type="EMBL" id="AYEU01000006">
    <property type="protein sequence ID" value="ESK51215.1"/>
    <property type="molecule type" value="Genomic_DNA"/>
</dbReference>
<dbReference type="Proteomes" id="UP000018418">
    <property type="component" value="Unassembled WGS sequence"/>
</dbReference>
<accession>V2URF4</accession>
<evidence type="ECO:0000256" key="5">
    <source>
        <dbReference type="ARBA" id="ARBA00047664"/>
    </source>
</evidence>
<protein>
    <recommendedName>
        <fullName evidence="6">Phosphoribosylglycinamide formyltransferase</fullName>
        <ecNumber evidence="6">2.1.2.2</ecNumber>
    </recommendedName>
    <alternativeName>
        <fullName evidence="6">5'-phosphoribosylglycinamide transformylase</fullName>
    </alternativeName>
    <alternativeName>
        <fullName evidence="6">GAR transformylase</fullName>
        <shortName evidence="6">GART</shortName>
    </alternativeName>
</protein>
<evidence type="ECO:0000256" key="3">
    <source>
        <dbReference type="ARBA" id="ARBA00022755"/>
    </source>
</evidence>
<evidence type="ECO:0000256" key="1">
    <source>
        <dbReference type="ARBA" id="ARBA00005054"/>
    </source>
</evidence>
<gene>
    <name evidence="6" type="primary">purN</name>
    <name evidence="8" type="ORF">P255_01721</name>
</gene>
<dbReference type="PANTHER" id="PTHR43369:SF2">
    <property type="entry name" value="PHOSPHORIBOSYLGLYCINAMIDE FORMYLTRANSFERASE"/>
    <property type="match status" value="1"/>
</dbReference>
<evidence type="ECO:0000256" key="6">
    <source>
        <dbReference type="HAMAP-Rule" id="MF_01930"/>
    </source>
</evidence>
<feature type="active site" description="Proton donor" evidence="6">
    <location>
        <position position="126"/>
    </location>
</feature>
<dbReference type="PANTHER" id="PTHR43369">
    <property type="entry name" value="PHOSPHORIBOSYLGLYCINAMIDE FORMYLTRANSFERASE"/>
    <property type="match status" value="1"/>
</dbReference>
<evidence type="ECO:0000259" key="7">
    <source>
        <dbReference type="Pfam" id="PF00551"/>
    </source>
</evidence>
<dbReference type="HOGENOM" id="CLU_038395_1_1_6"/>
<dbReference type="InterPro" id="IPR002376">
    <property type="entry name" value="Formyl_transf_N"/>
</dbReference>
<dbReference type="AlphaFoldDB" id="V2URF4"/>
<organism evidence="8 9">
    <name type="scientific">Acinetobacter brisouii CIP 110357</name>
    <dbReference type="NCBI Taxonomy" id="1341683"/>
    <lineage>
        <taxon>Bacteria</taxon>
        <taxon>Pseudomonadati</taxon>
        <taxon>Pseudomonadota</taxon>
        <taxon>Gammaproteobacteria</taxon>
        <taxon>Moraxellales</taxon>
        <taxon>Moraxellaceae</taxon>
        <taxon>Acinetobacter</taxon>
    </lineage>
</organism>
<comment type="caution">
    <text evidence="8">The sequence shown here is derived from an EMBL/GenBank/DDBJ whole genome shotgun (WGS) entry which is preliminary data.</text>
</comment>
<evidence type="ECO:0000313" key="8">
    <source>
        <dbReference type="EMBL" id="ESK51215.1"/>
    </source>
</evidence>
<dbReference type="InterPro" id="IPR001555">
    <property type="entry name" value="GART_AS"/>
</dbReference>
<feature type="binding site" evidence="6">
    <location>
        <begin position="107"/>
        <end position="110"/>
    </location>
    <ligand>
        <name>(6R)-10-formyltetrahydrofolate</name>
        <dbReference type="ChEBI" id="CHEBI:195366"/>
    </ligand>
</feature>
<feature type="binding site" evidence="6">
    <location>
        <position position="82"/>
    </location>
    <ligand>
        <name>(6R)-10-formyltetrahydrofolate</name>
        <dbReference type="ChEBI" id="CHEBI:195366"/>
    </ligand>
</feature>
<comment type="pathway">
    <text evidence="1 6">Purine metabolism; IMP biosynthesis via de novo pathway; N(2)-formyl-N(1)-(5-phospho-D-ribosyl)glycinamide from N(1)-(5-phospho-D-ribosyl)glycinamide (10-formyl THF route): step 1/1.</text>
</comment>
<evidence type="ECO:0000313" key="9">
    <source>
        <dbReference type="Proteomes" id="UP000018418"/>
    </source>
</evidence>
<dbReference type="NCBIfam" id="TIGR00639">
    <property type="entry name" value="PurN"/>
    <property type="match status" value="1"/>
</dbReference>